<name>A0A8K0SH73_9HYPO</name>
<accession>A0A8K0SH73</accession>
<feature type="repeat" description="ANK" evidence="1">
    <location>
        <begin position="38"/>
        <end position="70"/>
    </location>
</feature>
<dbReference type="AlphaFoldDB" id="A0A8K0SH73"/>
<keyword evidence="3" id="KW-1185">Reference proteome</keyword>
<dbReference type="EMBL" id="JAGPNK010000025">
    <property type="protein sequence ID" value="KAH7304135.1"/>
    <property type="molecule type" value="Genomic_DNA"/>
</dbReference>
<proteinExistence type="predicted"/>
<dbReference type="SUPFAM" id="SSF48403">
    <property type="entry name" value="Ankyrin repeat"/>
    <property type="match status" value="1"/>
</dbReference>
<keyword evidence="1" id="KW-0040">ANK repeat</keyword>
<dbReference type="PANTHER" id="PTHR34706:SF3">
    <property type="entry name" value="ANKYRIN REPEAT PROTEIN (AFU_ORTHOLOGUE AFUA_7G06200)"/>
    <property type="match status" value="1"/>
</dbReference>
<dbReference type="PROSITE" id="PS50297">
    <property type="entry name" value="ANK_REP_REGION"/>
    <property type="match status" value="1"/>
</dbReference>
<evidence type="ECO:0000256" key="1">
    <source>
        <dbReference type="PROSITE-ProRule" id="PRU00023"/>
    </source>
</evidence>
<dbReference type="PROSITE" id="PS50088">
    <property type="entry name" value="ANK_REPEAT"/>
    <property type="match status" value="1"/>
</dbReference>
<dbReference type="PANTHER" id="PTHR34706">
    <property type="entry name" value="SLR1338 PROTEIN"/>
    <property type="match status" value="1"/>
</dbReference>
<organism evidence="2 3">
    <name type="scientific">Stachybotrys elegans</name>
    <dbReference type="NCBI Taxonomy" id="80388"/>
    <lineage>
        <taxon>Eukaryota</taxon>
        <taxon>Fungi</taxon>
        <taxon>Dikarya</taxon>
        <taxon>Ascomycota</taxon>
        <taxon>Pezizomycotina</taxon>
        <taxon>Sordariomycetes</taxon>
        <taxon>Hypocreomycetidae</taxon>
        <taxon>Hypocreales</taxon>
        <taxon>Stachybotryaceae</taxon>
        <taxon>Stachybotrys</taxon>
    </lineage>
</organism>
<dbReference type="Gene3D" id="1.25.40.20">
    <property type="entry name" value="Ankyrin repeat-containing domain"/>
    <property type="match status" value="1"/>
</dbReference>
<protein>
    <submittedName>
        <fullName evidence="2">Ankyrin repeat protein</fullName>
    </submittedName>
</protein>
<dbReference type="SMART" id="SM00248">
    <property type="entry name" value="ANK"/>
    <property type="match status" value="2"/>
</dbReference>
<dbReference type="InterPro" id="IPR002110">
    <property type="entry name" value="Ankyrin_rpt"/>
</dbReference>
<dbReference type="Pfam" id="PF12796">
    <property type="entry name" value="Ank_2"/>
    <property type="match status" value="1"/>
</dbReference>
<sequence length="500" mass="55541">MSLYSDAAAGVLTEAVLDRYLEDYSIDDQSAERGNGTVGLTPLALAAQNGHVDTVKLLLHKGAEVDGLSSERRTPLWIATARGRNSTRRHEIVGILLDHRAKADYSDPALHSSSAPLENELKRLRDPEVIRLLVEHGGTTEEAKKLAAELGEPEIDDAMQSTQQRSQLRSAIAGLISAIALFIIAWADNPEVTAIIDGVFERFAMGGDKEGISQPIEGVSEPKSKEDFRQSISTFVRERGLHDLFPEENSPLLETLISKAVDLQNNDNTVLGQSTNLENLVKFALYQPVIYCDDSGSMNPTKNTKGEDRWADQKDLVCRIASICTQVVPDDFGVHLRFINTSLGHDNNLRMSNIEKIMSNIQPRGSTEIGVNLRRRILEPLVYNTEMTRPLFVSIVTDGIPKGPPGSHETRDTLRDEIIKCQDWLLANGLPSRAVVFQISQIGSEESSKKFLQSLKDDTRLTSVYITTQQLDSKFRDLKQNERDLEAWLFQTLLAPVLES</sequence>
<dbReference type="Proteomes" id="UP000813444">
    <property type="component" value="Unassembled WGS sequence"/>
</dbReference>
<reference evidence="2" key="1">
    <citation type="journal article" date="2021" name="Nat. Commun.">
        <title>Genetic determinants of endophytism in the Arabidopsis root mycobiome.</title>
        <authorList>
            <person name="Mesny F."/>
            <person name="Miyauchi S."/>
            <person name="Thiergart T."/>
            <person name="Pickel B."/>
            <person name="Atanasova L."/>
            <person name="Karlsson M."/>
            <person name="Huettel B."/>
            <person name="Barry K.W."/>
            <person name="Haridas S."/>
            <person name="Chen C."/>
            <person name="Bauer D."/>
            <person name="Andreopoulos W."/>
            <person name="Pangilinan J."/>
            <person name="LaButti K."/>
            <person name="Riley R."/>
            <person name="Lipzen A."/>
            <person name="Clum A."/>
            <person name="Drula E."/>
            <person name="Henrissat B."/>
            <person name="Kohler A."/>
            <person name="Grigoriev I.V."/>
            <person name="Martin F.M."/>
            <person name="Hacquard S."/>
        </authorList>
    </citation>
    <scope>NUCLEOTIDE SEQUENCE</scope>
    <source>
        <strain evidence="2">MPI-CAGE-CH-0235</strain>
    </source>
</reference>
<dbReference type="OrthoDB" id="2142040at2759"/>
<gene>
    <name evidence="2" type="ORF">B0I35DRAFT_484624</name>
</gene>
<dbReference type="InterPro" id="IPR036770">
    <property type="entry name" value="Ankyrin_rpt-contain_sf"/>
</dbReference>
<evidence type="ECO:0000313" key="2">
    <source>
        <dbReference type="EMBL" id="KAH7304135.1"/>
    </source>
</evidence>
<evidence type="ECO:0000313" key="3">
    <source>
        <dbReference type="Proteomes" id="UP000813444"/>
    </source>
</evidence>
<comment type="caution">
    <text evidence="2">The sequence shown here is derived from an EMBL/GenBank/DDBJ whole genome shotgun (WGS) entry which is preliminary data.</text>
</comment>